<gene>
    <name evidence="8" type="ORF">INT45_012114</name>
</gene>
<comment type="caution">
    <text evidence="8">The sequence shown here is derived from an EMBL/GenBank/DDBJ whole genome shotgun (WGS) entry which is preliminary data.</text>
</comment>
<dbReference type="Proteomes" id="UP000646827">
    <property type="component" value="Unassembled WGS sequence"/>
</dbReference>
<dbReference type="InterPro" id="IPR036864">
    <property type="entry name" value="Zn2-C6_fun-type_DNA-bd_sf"/>
</dbReference>
<keyword evidence="5" id="KW-0539">Nucleus</keyword>
<feature type="region of interest" description="Disordered" evidence="6">
    <location>
        <begin position="153"/>
        <end position="181"/>
    </location>
</feature>
<evidence type="ECO:0000313" key="9">
    <source>
        <dbReference type="Proteomes" id="UP000646827"/>
    </source>
</evidence>
<proteinExistence type="predicted"/>
<feature type="compositionally biased region" description="Low complexity" evidence="6">
    <location>
        <begin position="84"/>
        <end position="100"/>
    </location>
</feature>
<feature type="compositionally biased region" description="Low complexity" evidence="6">
    <location>
        <begin position="154"/>
        <end position="179"/>
    </location>
</feature>
<dbReference type="OrthoDB" id="4356994at2759"/>
<dbReference type="PROSITE" id="PS00463">
    <property type="entry name" value="ZN2_CY6_FUNGAL_1"/>
    <property type="match status" value="1"/>
</dbReference>
<dbReference type="PROSITE" id="PS50048">
    <property type="entry name" value="ZN2_CY6_FUNGAL_2"/>
    <property type="match status" value="1"/>
</dbReference>
<dbReference type="SMART" id="SM00066">
    <property type="entry name" value="GAL4"/>
    <property type="match status" value="1"/>
</dbReference>
<dbReference type="SUPFAM" id="SSF57701">
    <property type="entry name" value="Zn2/Cys6 DNA-binding domain"/>
    <property type="match status" value="1"/>
</dbReference>
<comment type="subcellular location">
    <subcellularLocation>
        <location evidence="1">Nucleus</location>
    </subcellularLocation>
</comment>
<evidence type="ECO:0000256" key="6">
    <source>
        <dbReference type="SAM" id="MobiDB-lite"/>
    </source>
</evidence>
<name>A0A8H7SCC7_9FUNG</name>
<evidence type="ECO:0000259" key="7">
    <source>
        <dbReference type="PROSITE" id="PS50048"/>
    </source>
</evidence>
<evidence type="ECO:0000256" key="1">
    <source>
        <dbReference type="ARBA" id="ARBA00004123"/>
    </source>
</evidence>
<dbReference type="EMBL" id="JAEPRB010000025">
    <property type="protein sequence ID" value="KAG2225642.1"/>
    <property type="molecule type" value="Genomic_DNA"/>
</dbReference>
<evidence type="ECO:0000313" key="8">
    <source>
        <dbReference type="EMBL" id="KAG2225642.1"/>
    </source>
</evidence>
<feature type="domain" description="Zn(2)-C6 fungal-type" evidence="7">
    <location>
        <begin position="6"/>
        <end position="35"/>
    </location>
</feature>
<dbReference type="GO" id="GO:0008270">
    <property type="term" value="F:zinc ion binding"/>
    <property type="evidence" value="ECO:0007669"/>
    <property type="project" value="InterPro"/>
</dbReference>
<keyword evidence="4" id="KW-0804">Transcription</keyword>
<dbReference type="PANTHER" id="PTHR47338:SF27">
    <property type="entry name" value="ZN(II)2CYS6 TRANSCRIPTION FACTOR (EUROFUNG)"/>
    <property type="match status" value="1"/>
</dbReference>
<keyword evidence="2" id="KW-0479">Metal-binding</keyword>
<dbReference type="GO" id="GO:0000981">
    <property type="term" value="F:DNA-binding transcription factor activity, RNA polymerase II-specific"/>
    <property type="evidence" value="ECO:0007669"/>
    <property type="project" value="InterPro"/>
</dbReference>
<dbReference type="InterPro" id="IPR001138">
    <property type="entry name" value="Zn2Cys6_DnaBD"/>
</dbReference>
<dbReference type="GO" id="GO:0005634">
    <property type="term" value="C:nucleus"/>
    <property type="evidence" value="ECO:0007669"/>
    <property type="project" value="UniProtKB-SubCell"/>
</dbReference>
<keyword evidence="3" id="KW-0805">Transcription regulation</keyword>
<protein>
    <recommendedName>
        <fullName evidence="7">Zn(2)-C6 fungal-type domain-containing protein</fullName>
    </recommendedName>
</protein>
<keyword evidence="9" id="KW-1185">Reference proteome</keyword>
<evidence type="ECO:0000256" key="5">
    <source>
        <dbReference type="ARBA" id="ARBA00023242"/>
    </source>
</evidence>
<accession>A0A8H7SCC7</accession>
<evidence type="ECO:0000256" key="2">
    <source>
        <dbReference type="ARBA" id="ARBA00022723"/>
    </source>
</evidence>
<dbReference type="CDD" id="cd12148">
    <property type="entry name" value="fungal_TF_MHR"/>
    <property type="match status" value="1"/>
</dbReference>
<evidence type="ECO:0000256" key="3">
    <source>
        <dbReference type="ARBA" id="ARBA00023015"/>
    </source>
</evidence>
<dbReference type="AlphaFoldDB" id="A0A8H7SCC7"/>
<dbReference type="Pfam" id="PF00172">
    <property type="entry name" value="Zn_clus"/>
    <property type="match status" value="1"/>
</dbReference>
<evidence type="ECO:0000256" key="4">
    <source>
        <dbReference type="ARBA" id="ARBA00023163"/>
    </source>
</evidence>
<organism evidence="8 9">
    <name type="scientific">Circinella minor</name>
    <dbReference type="NCBI Taxonomy" id="1195481"/>
    <lineage>
        <taxon>Eukaryota</taxon>
        <taxon>Fungi</taxon>
        <taxon>Fungi incertae sedis</taxon>
        <taxon>Mucoromycota</taxon>
        <taxon>Mucoromycotina</taxon>
        <taxon>Mucoromycetes</taxon>
        <taxon>Mucorales</taxon>
        <taxon>Lichtheimiaceae</taxon>
        <taxon>Circinella</taxon>
    </lineage>
</organism>
<dbReference type="CDD" id="cd00067">
    <property type="entry name" value="GAL4"/>
    <property type="match status" value="1"/>
</dbReference>
<dbReference type="Gene3D" id="4.10.240.10">
    <property type="entry name" value="Zn(2)-C6 fungal-type DNA-binding domain"/>
    <property type="match status" value="1"/>
</dbReference>
<dbReference type="PANTHER" id="PTHR47338">
    <property type="entry name" value="ZN(II)2CYS6 TRANSCRIPTION FACTOR (EUROFUNG)-RELATED"/>
    <property type="match status" value="1"/>
</dbReference>
<reference evidence="8 9" key="1">
    <citation type="submission" date="2020-12" db="EMBL/GenBank/DDBJ databases">
        <title>Metabolic potential, ecology and presence of endohyphal bacteria is reflected in genomic diversity of Mucoromycotina.</title>
        <authorList>
            <person name="Muszewska A."/>
            <person name="Okrasinska A."/>
            <person name="Steczkiewicz K."/>
            <person name="Drgas O."/>
            <person name="Orlowska M."/>
            <person name="Perlinska-Lenart U."/>
            <person name="Aleksandrzak-Piekarczyk T."/>
            <person name="Szatraj K."/>
            <person name="Zielenkiewicz U."/>
            <person name="Pilsyk S."/>
            <person name="Malc E."/>
            <person name="Mieczkowski P."/>
            <person name="Kruszewska J.S."/>
            <person name="Biernat P."/>
            <person name="Pawlowska J."/>
        </authorList>
    </citation>
    <scope>NUCLEOTIDE SEQUENCE [LARGE SCALE GENOMIC DNA]</scope>
    <source>
        <strain evidence="8 9">CBS 142.35</strain>
    </source>
</reference>
<dbReference type="InterPro" id="IPR050815">
    <property type="entry name" value="TF_fung"/>
</dbReference>
<feature type="region of interest" description="Disordered" evidence="6">
    <location>
        <begin position="84"/>
        <end position="140"/>
    </location>
</feature>
<sequence length="781" mass="89916">MSKRVPCNECREHKRGCSGDTPCQRCQRFNLKCVYTINKSPKDEEYIRELAVRQQLETLREQVSTMEKELDFLRIPQSRIALGSPLSKSSSLSADNTSTTNHSLFSSPPLYTEHDSPSTTSSDLSDDQHHDNGRHLIAQNNKGYVVTVDSTIPSSSSSSSSIGVTKKNNNTSLTASSSSEPVDWTMTVSNGNLVIQTNIRNHNELFTSLQKMVSTLEFQDKVPAIFSNNSSEPDPIGKALRFLLWKRYGKSRYKSMARSHRLVLMAANNSKSNINTIDGSMVTLQLLNAYFNCQHLLSIQVHRLTFLTQFVYEERAEFSPAAMALCAVICMQPCRHVQMVIPSEQLTDYGLYYAERAQEMLDDRFDEISLEIFITYTFLSLYKMRMSQVEEGIRYADIAERISHLLEKEHELPTNDQDVAQWDTEYMGKASLFHRAIQALIRARMLGHIILHNEAEEQHEVEKKRRQLMDYAQLHAKVHGENIKIRAVAGDSDEEERYIRAYLHMQNLRLEAHKVVQSFQSNDVINFVGMFGHQLEMVMRYWYKEILPSDFRLSAPLFDASLTEKEYFDLLDGDCLGNPIPLITTMRVYGEYLIMAKSYLPSAPASTTYGSRQHMDDNKKPHQIEKLLTLRKQIDFEGTDEEFIQMMFSALRVNPKDLRGSLADISVRTIICILRILRYIQQRTLPICLHNPLLVNDSWEILKRVGRIYLFEDKGPTNETMRLRELFESFYDLTRQTAAKQPYDEELGAKVKMMEEDLSGELSLFVPYHAKDPDFSYYLNI</sequence>